<accession>A0A8T2Q0Q1</accession>
<dbReference type="PANTHER" id="PTHR31580:SF4">
    <property type="entry name" value="FILAMENT-LIKE PLANT PROTEIN 6"/>
    <property type="match status" value="1"/>
</dbReference>
<feature type="coiled-coil region" evidence="3">
    <location>
        <begin position="865"/>
        <end position="959"/>
    </location>
</feature>
<evidence type="ECO:0000256" key="3">
    <source>
        <dbReference type="SAM" id="Coils"/>
    </source>
</evidence>
<feature type="compositionally biased region" description="Basic and acidic residues" evidence="4">
    <location>
        <begin position="751"/>
        <end position="760"/>
    </location>
</feature>
<organism evidence="5 6">
    <name type="scientific">Ceratopteris richardii</name>
    <name type="common">Triangle waterfern</name>
    <dbReference type="NCBI Taxonomy" id="49495"/>
    <lineage>
        <taxon>Eukaryota</taxon>
        <taxon>Viridiplantae</taxon>
        <taxon>Streptophyta</taxon>
        <taxon>Embryophyta</taxon>
        <taxon>Tracheophyta</taxon>
        <taxon>Polypodiopsida</taxon>
        <taxon>Polypodiidae</taxon>
        <taxon>Polypodiales</taxon>
        <taxon>Pteridineae</taxon>
        <taxon>Pteridaceae</taxon>
        <taxon>Parkerioideae</taxon>
        <taxon>Ceratopteris</taxon>
    </lineage>
</organism>
<feature type="coiled-coil region" evidence="3">
    <location>
        <begin position="117"/>
        <end position="264"/>
    </location>
</feature>
<dbReference type="AlphaFoldDB" id="A0A8T2Q0Q1"/>
<comment type="caution">
    <text evidence="5">The sequence shown here is derived from an EMBL/GenBank/DDBJ whole genome shotgun (WGS) entry which is preliminary data.</text>
</comment>
<reference evidence="5" key="1">
    <citation type="submission" date="2021-08" db="EMBL/GenBank/DDBJ databases">
        <title>WGS assembly of Ceratopteris richardii.</title>
        <authorList>
            <person name="Marchant D.B."/>
            <person name="Chen G."/>
            <person name="Jenkins J."/>
            <person name="Shu S."/>
            <person name="Leebens-Mack J."/>
            <person name="Grimwood J."/>
            <person name="Schmutz J."/>
            <person name="Soltis P."/>
            <person name="Soltis D."/>
            <person name="Chen Z.-H."/>
        </authorList>
    </citation>
    <scope>NUCLEOTIDE SEQUENCE</scope>
    <source>
        <strain evidence="5">Whitten #5841</strain>
        <tissue evidence="5">Leaf</tissue>
    </source>
</reference>
<feature type="region of interest" description="Disordered" evidence="4">
    <location>
        <begin position="725"/>
        <end position="760"/>
    </location>
</feature>
<feature type="region of interest" description="Disordered" evidence="4">
    <location>
        <begin position="585"/>
        <end position="614"/>
    </location>
</feature>
<evidence type="ECO:0000256" key="2">
    <source>
        <dbReference type="ARBA" id="ARBA00023054"/>
    </source>
</evidence>
<feature type="compositionally biased region" description="Polar residues" evidence="4">
    <location>
        <begin position="740"/>
        <end position="749"/>
    </location>
</feature>
<keyword evidence="2 3" id="KW-0175">Coiled coil</keyword>
<protein>
    <submittedName>
        <fullName evidence="5">Uncharacterized protein</fullName>
    </submittedName>
</protein>
<sequence>MRQRCSTVLNMDKRGWPWKKKLGEKTLSTDAEEFTSPTQFNDQDNCEEKIKLLNERLLAADHLVKQHVKVAEEAVSGWEVSKAETLSLMHQLEDVMEQKQVSDERISQMDGALRESMRKLRQLHEEQEQTIHEAVTKKTRELENLKLELQQRLADADHQLVEAEFQNSLLSKRVQEQDGMIAQLTQAHSKAEGKIDTLQVRVEIFERENASLKYEVTVLNKELIIRNQERDMNKKSLDAASRQKAESTKKISKLERECQRLRALVRKKLPGPGALVQMQMEVEGWDNGRMDFNNKWRLDNKTFYPPNSTEYFKSSDGSFSNCLLTIEEETKFLKGILAERNNELQTVKTMCVQLAEKLSNMESQQTGLVQNSPRRYLLGNKFHHVDSYASLSSLKEPSHASMSEDGVDDDCSVTDSWGSALISELPCFQEQKDTRTQQLQKSPSLHKDQEQFDSTDDFLEIERIVSLSSVEAAKVEDEMQKLATIKDALTIKEAELKTANMKCTELKDELASAEQQLSALSLKNASNELSLYNLQQKLNILMEKVEEGKEAETIENIKGALADLQFSTLDGLQANVTKLSKASTSNISSEAPLSPPERTSHCQTFSHSAHEKMPNTETELERAVEEMVHVIEELFLGSKAEQQKSTCDDCVSHSSENSCAHSLGTENSVYSGSTFNNFKTTASQFVQGKLELPQFIKELSSAIFEFAGQNRPLLLISQEQPKHDAFKSGEPEVISDVGGPSSSNCNGSEHPSIKDSPRDESLSSLSQFQLDCELRRLRAEKAAMESHMQAEFRRMDKVEELLVEVQHEKSDLVKALEEEKEKHKSTKNQLLDSKQLIATLHDQLASTEVSKNTANEQLTLATKENSKLASQLQECKGEITNMQEMLRISERSLEEEQTRSENLQATVERLKNLLERDSEDQSDKNVVSNAEENIKKDGITNATQKLAECQQMILILNQQLQSIASANISLPESFNPSSLHTEQLNPSLPSEADICTPGSSVFISKRGQRTCSDPVDFSMSDITNKKLALSAKVSEKSDTQTMNSEDCIQVVPQQLPGSTETDLNRQIIPYASPKRSVKKKNAWTLVTGGDVTKSLDVGSVESSRRRNTFSKIFSRNKKTIA</sequence>
<evidence type="ECO:0000313" key="5">
    <source>
        <dbReference type="EMBL" id="KAH7277238.1"/>
    </source>
</evidence>
<evidence type="ECO:0000313" key="6">
    <source>
        <dbReference type="Proteomes" id="UP000825935"/>
    </source>
</evidence>
<comment type="similarity">
    <text evidence="1">Belongs to the FPP family.</text>
</comment>
<feature type="coiled-coil region" evidence="3">
    <location>
        <begin position="489"/>
        <end position="551"/>
    </location>
</feature>
<proteinExistence type="inferred from homology"/>
<gene>
    <name evidence="5" type="ORF">KP509_39G041500</name>
</gene>
<feature type="coiled-coil region" evidence="3">
    <location>
        <begin position="795"/>
        <end position="836"/>
    </location>
</feature>
<dbReference type="PANTHER" id="PTHR31580">
    <property type="entry name" value="FILAMENT-LIKE PLANT PROTEIN 4"/>
    <property type="match status" value="1"/>
</dbReference>
<name>A0A8T2Q0Q1_CERRI</name>
<evidence type="ECO:0000256" key="4">
    <source>
        <dbReference type="SAM" id="MobiDB-lite"/>
    </source>
</evidence>
<dbReference type="EMBL" id="CM035444">
    <property type="protein sequence ID" value="KAH7277238.1"/>
    <property type="molecule type" value="Genomic_DNA"/>
</dbReference>
<dbReference type="OMA" id="THMSRME"/>
<dbReference type="InterPro" id="IPR008587">
    <property type="entry name" value="FPP_plant"/>
</dbReference>
<dbReference type="Pfam" id="PF05911">
    <property type="entry name" value="FPP"/>
    <property type="match status" value="1"/>
</dbReference>
<keyword evidence="6" id="KW-1185">Reference proteome</keyword>
<dbReference type="Proteomes" id="UP000825935">
    <property type="component" value="Chromosome 39"/>
</dbReference>
<dbReference type="OrthoDB" id="1917992at2759"/>
<evidence type="ECO:0000256" key="1">
    <source>
        <dbReference type="ARBA" id="ARBA00005921"/>
    </source>
</evidence>